<sequence>MCHKNEEHKDYLIFVYAINLDFMKLFIYISFCLTLITSCVSQKNQHINEHILTLKNSYCKAPHHYNYKKELPSYNSDSILSANTDLRTTFSEQSILILNALESLDEVKTINELKKDSSLESRVRVLELKNSINNKITIALTELDAVAAEFDCEGERVEQMASYLQNINDNRNNKLVIYSIIAGAAASVASGIISNDSWGNAVDIGGGVVGAGLGFATLNPKGRKVEFIHQRNLLRDIWTQKLESENFPPFVWYMYTEKKFSNHTDGKSIIGNIKNRWLEFNFENNIEEANRSVNFGDGGEYRASDLFNRSRMLNQMQSATRTINQNINYLLLDLDRLVLY</sequence>
<protein>
    <submittedName>
        <fullName evidence="2">Uncharacterized protein</fullName>
    </submittedName>
</protein>
<dbReference type="EMBL" id="BJXC01000008">
    <property type="protein sequence ID" value="GEM51690.1"/>
    <property type="molecule type" value="Genomic_DNA"/>
</dbReference>
<keyword evidence="1" id="KW-0472">Membrane</keyword>
<proteinExistence type="predicted"/>
<dbReference type="STRING" id="1218108.GCA_000382425_02793"/>
<accession>A0A511NFU4</accession>
<keyword evidence="3" id="KW-1185">Reference proteome</keyword>
<name>A0A511NFU4_9FLAO</name>
<comment type="caution">
    <text evidence="2">The sequence shown here is derived from an EMBL/GenBank/DDBJ whole genome shotgun (WGS) entry which is preliminary data.</text>
</comment>
<feature type="transmembrane region" description="Helical" evidence="1">
    <location>
        <begin position="12"/>
        <end position="36"/>
    </location>
</feature>
<organism evidence="2 3">
    <name type="scientific">Empedobacter brevis NBRC 14943 = ATCC 43319</name>
    <dbReference type="NCBI Taxonomy" id="1218108"/>
    <lineage>
        <taxon>Bacteria</taxon>
        <taxon>Pseudomonadati</taxon>
        <taxon>Bacteroidota</taxon>
        <taxon>Flavobacteriia</taxon>
        <taxon>Flavobacteriales</taxon>
        <taxon>Weeksellaceae</taxon>
        <taxon>Empedobacter</taxon>
    </lineage>
</organism>
<evidence type="ECO:0000313" key="2">
    <source>
        <dbReference type="EMBL" id="GEM51690.1"/>
    </source>
</evidence>
<gene>
    <name evidence="2" type="ORF">EB1_14800</name>
</gene>
<evidence type="ECO:0000313" key="3">
    <source>
        <dbReference type="Proteomes" id="UP000321245"/>
    </source>
</evidence>
<reference evidence="2 3" key="1">
    <citation type="submission" date="2019-07" db="EMBL/GenBank/DDBJ databases">
        <title>Whole genome shotgun sequence of Empedobacter brevis NBRC 14943.</title>
        <authorList>
            <person name="Hosoyama A."/>
            <person name="Uohara A."/>
            <person name="Ohji S."/>
            <person name="Ichikawa N."/>
        </authorList>
    </citation>
    <scope>NUCLEOTIDE SEQUENCE [LARGE SCALE GENOMIC DNA]</scope>
    <source>
        <strain evidence="2 3">NBRC 14943</strain>
    </source>
</reference>
<dbReference type="AlphaFoldDB" id="A0A511NFU4"/>
<dbReference type="Proteomes" id="UP000321245">
    <property type="component" value="Unassembled WGS sequence"/>
</dbReference>
<evidence type="ECO:0000256" key="1">
    <source>
        <dbReference type="SAM" id="Phobius"/>
    </source>
</evidence>
<keyword evidence="1" id="KW-1133">Transmembrane helix</keyword>
<keyword evidence="1" id="KW-0812">Transmembrane</keyword>